<evidence type="ECO:0000313" key="2">
    <source>
        <dbReference type="EMBL" id="RLV86208.1"/>
    </source>
</evidence>
<feature type="non-terminal residue" evidence="2">
    <location>
        <position position="1"/>
    </location>
</feature>
<evidence type="ECO:0000256" key="1">
    <source>
        <dbReference type="SAM" id="MobiDB-lite"/>
    </source>
</evidence>
<accession>A0A3L8RTW7</accession>
<dbReference type="AlphaFoldDB" id="A0A3L8RTW7"/>
<feature type="compositionally biased region" description="Basic residues" evidence="1">
    <location>
        <begin position="1"/>
        <end position="12"/>
    </location>
</feature>
<dbReference type="Proteomes" id="UP000276834">
    <property type="component" value="Unassembled WGS sequence"/>
</dbReference>
<feature type="region of interest" description="Disordered" evidence="1">
    <location>
        <begin position="1"/>
        <end position="36"/>
    </location>
</feature>
<comment type="caution">
    <text evidence="2">The sequence shown here is derived from an EMBL/GenBank/DDBJ whole genome shotgun (WGS) entry which is preliminary data.</text>
</comment>
<gene>
    <name evidence="2" type="ORF">DV515_00015923</name>
</gene>
<sequence>AGRARRLGRGVGRHGSGSAPSGPRKAVAPAGPGRYRTLTVSVPLQRRLRVLPRDPPGPAPPSAGAEVPGRWMCRAVAVPGKPWPCRVASDDSPLTGTAPVQRPPAALRSPRKSHAARLPRALQLPSSGKCRVPWGAPCSLGGCEATQCLAQRSRYARTPQPHPSVTGSGLFSCRCFCL</sequence>
<protein>
    <submittedName>
        <fullName evidence="2">Uncharacterized protein</fullName>
    </submittedName>
</protein>
<keyword evidence="3" id="KW-1185">Reference proteome</keyword>
<dbReference type="EMBL" id="QUSF01000225">
    <property type="protein sequence ID" value="RLV86208.1"/>
    <property type="molecule type" value="Genomic_DNA"/>
</dbReference>
<reference evidence="2 3" key="1">
    <citation type="journal article" date="2018" name="Proc. R. Soc. B">
        <title>A non-coding region near Follistatin controls head colour polymorphism in the Gouldian finch.</title>
        <authorList>
            <person name="Toomey M.B."/>
            <person name="Marques C.I."/>
            <person name="Andrade P."/>
            <person name="Araujo P.M."/>
            <person name="Sabatino S."/>
            <person name="Gazda M.A."/>
            <person name="Afonso S."/>
            <person name="Lopes R.J."/>
            <person name="Corbo J.C."/>
            <person name="Carneiro M."/>
        </authorList>
    </citation>
    <scope>NUCLEOTIDE SEQUENCE [LARGE SCALE GENOMIC DNA]</scope>
    <source>
        <strain evidence="2">Red01</strain>
        <tissue evidence="2">Muscle</tissue>
    </source>
</reference>
<proteinExistence type="predicted"/>
<organism evidence="2 3">
    <name type="scientific">Chloebia gouldiae</name>
    <name type="common">Gouldian finch</name>
    <name type="synonym">Erythrura gouldiae</name>
    <dbReference type="NCBI Taxonomy" id="44316"/>
    <lineage>
        <taxon>Eukaryota</taxon>
        <taxon>Metazoa</taxon>
        <taxon>Chordata</taxon>
        <taxon>Craniata</taxon>
        <taxon>Vertebrata</taxon>
        <taxon>Euteleostomi</taxon>
        <taxon>Archelosauria</taxon>
        <taxon>Archosauria</taxon>
        <taxon>Dinosauria</taxon>
        <taxon>Saurischia</taxon>
        <taxon>Theropoda</taxon>
        <taxon>Coelurosauria</taxon>
        <taxon>Aves</taxon>
        <taxon>Neognathae</taxon>
        <taxon>Neoaves</taxon>
        <taxon>Telluraves</taxon>
        <taxon>Australaves</taxon>
        <taxon>Passeriformes</taxon>
        <taxon>Passeroidea</taxon>
        <taxon>Passeridae</taxon>
        <taxon>Chloebia</taxon>
    </lineage>
</organism>
<name>A0A3L8RTW7_CHLGU</name>
<evidence type="ECO:0000313" key="3">
    <source>
        <dbReference type="Proteomes" id="UP000276834"/>
    </source>
</evidence>
<feature type="region of interest" description="Disordered" evidence="1">
    <location>
        <begin position="88"/>
        <end position="119"/>
    </location>
</feature>